<dbReference type="Pfam" id="PF02841">
    <property type="entry name" value="GBP_C"/>
    <property type="match status" value="1"/>
</dbReference>
<dbReference type="InterPro" id="IPR003191">
    <property type="entry name" value="Guanylate-bd/ATL_C"/>
</dbReference>
<feature type="region of interest" description="Disordered" evidence="1">
    <location>
        <begin position="360"/>
        <end position="381"/>
    </location>
</feature>
<evidence type="ECO:0000256" key="1">
    <source>
        <dbReference type="SAM" id="MobiDB-lite"/>
    </source>
</evidence>
<dbReference type="AlphaFoldDB" id="A0A3Q0H7Y0"/>
<feature type="region of interest" description="Disordered" evidence="1">
    <location>
        <begin position="1"/>
        <end position="39"/>
    </location>
</feature>
<dbReference type="CDD" id="cd16269">
    <property type="entry name" value="GBP_C"/>
    <property type="match status" value="1"/>
</dbReference>
<keyword evidence="3" id="KW-1185">Reference proteome</keyword>
<dbReference type="InterPro" id="IPR036543">
    <property type="entry name" value="Guanylate-bd_C_sf"/>
</dbReference>
<dbReference type="InterPro" id="IPR037684">
    <property type="entry name" value="GBP_C"/>
</dbReference>
<sequence>MSLGKAGRMRPRRHGKEPDPVESPCPAKQCKDEADSPSIALPCGRASRGLKGCLWDVSAMSSAHKGRTEAPVPGPRLSWSGSGELPLSRAARSAGGRGGDLRGRHAQRGGALPRERLLALAQVENAAAVEDAVARYQAVLGPEVALPTETLAELLALHPAAFMARAFKDDMRQFQGKLMRRLEQQKEELCQRNERASLQRCQAVLAEVSHDLDAHICNGAYAVPGGYQCFLGDQGEMLERYRQVPGKGIKAGKALVDFLASKEPAAKVILRTDEALAEKEKEVEAQHARAEAAAREQELLWQEKAELQQKPEEQRRSHEEHVRQLMDNLEKEREAQLEELNWTVEQEVLLRERFQEESSGMEGALHQLQEESPARSRPSGVSTVLGRLGELLSHTLGGVMDKGVGLGTRLLERF</sequence>
<evidence type="ECO:0000313" key="3">
    <source>
        <dbReference type="Proteomes" id="UP000189705"/>
    </source>
</evidence>
<proteinExistence type="predicted"/>
<dbReference type="Gene3D" id="1.20.1000.10">
    <property type="entry name" value="Guanylate-binding protein, C-terminal domain"/>
    <property type="match status" value="1"/>
</dbReference>
<feature type="domain" description="Guanylate-binding protein/Atlastin C-terminal" evidence="2">
    <location>
        <begin position="116"/>
        <end position="369"/>
    </location>
</feature>
<reference evidence="4" key="1">
    <citation type="submission" date="2025-08" db="UniProtKB">
        <authorList>
            <consortium name="RefSeq"/>
        </authorList>
    </citation>
    <scope>IDENTIFICATION</scope>
</reference>
<dbReference type="InParanoid" id="A0A3Q0H7Y0"/>
<feature type="region of interest" description="Disordered" evidence="1">
    <location>
        <begin position="63"/>
        <end position="109"/>
    </location>
</feature>
<dbReference type="GO" id="GO:0003924">
    <property type="term" value="F:GTPase activity"/>
    <property type="evidence" value="ECO:0007669"/>
    <property type="project" value="InterPro"/>
</dbReference>
<name>A0A3Q0H7Y0_ALLSI</name>
<dbReference type="RefSeq" id="XP_025068166.1">
    <property type="nucleotide sequence ID" value="XM_025212381.1"/>
</dbReference>
<organism evidence="3 4">
    <name type="scientific">Alligator sinensis</name>
    <name type="common">Chinese alligator</name>
    <dbReference type="NCBI Taxonomy" id="38654"/>
    <lineage>
        <taxon>Eukaryota</taxon>
        <taxon>Metazoa</taxon>
        <taxon>Chordata</taxon>
        <taxon>Craniata</taxon>
        <taxon>Vertebrata</taxon>
        <taxon>Euteleostomi</taxon>
        <taxon>Archelosauria</taxon>
        <taxon>Archosauria</taxon>
        <taxon>Crocodylia</taxon>
        <taxon>Alligatoridae</taxon>
        <taxon>Alligatorinae</taxon>
        <taxon>Alligator</taxon>
    </lineage>
</organism>
<evidence type="ECO:0000259" key="2">
    <source>
        <dbReference type="Pfam" id="PF02841"/>
    </source>
</evidence>
<dbReference type="GO" id="GO:0005525">
    <property type="term" value="F:GTP binding"/>
    <property type="evidence" value="ECO:0007669"/>
    <property type="project" value="InterPro"/>
</dbReference>
<protein>
    <submittedName>
        <fullName evidence="4">LOW QUALITY PROTEIN: guanylate-binding protein 1-like</fullName>
    </submittedName>
</protein>
<dbReference type="KEGG" id="asn:102372745"/>
<gene>
    <name evidence="4" type="primary">LOC102372745</name>
</gene>
<accession>A0A3Q0H7Y0</accession>
<dbReference type="Proteomes" id="UP000189705">
    <property type="component" value="Unplaced"/>
</dbReference>
<dbReference type="SUPFAM" id="SSF48340">
    <property type="entry name" value="Interferon-induced guanylate-binding protein 1 (GBP1), C-terminal domain"/>
    <property type="match status" value="1"/>
</dbReference>
<dbReference type="PANTHER" id="PTHR10751">
    <property type="entry name" value="GUANYLATE BINDING PROTEIN"/>
    <property type="match status" value="1"/>
</dbReference>
<dbReference type="GeneID" id="102372745"/>
<evidence type="ECO:0000313" key="4">
    <source>
        <dbReference type="RefSeq" id="XP_025068166.1"/>
    </source>
</evidence>